<gene>
    <name evidence="13" type="ORF">FX988_02469</name>
</gene>
<dbReference type="RefSeq" id="WP_160180150.1">
    <property type="nucleotide sequence ID" value="NZ_CP047656.1"/>
</dbReference>
<dbReference type="CDD" id="cd24017">
    <property type="entry name" value="ASKHA_T2SSL_N"/>
    <property type="match status" value="1"/>
</dbReference>
<dbReference type="GO" id="GO:0005886">
    <property type="term" value="C:plasma membrane"/>
    <property type="evidence" value="ECO:0007669"/>
    <property type="project" value="UniProtKB-SubCell"/>
</dbReference>
<keyword evidence="14" id="KW-1185">Reference proteome</keyword>
<dbReference type="GO" id="GO:0009276">
    <property type="term" value="C:Gram-negative-bacterium-type cell wall"/>
    <property type="evidence" value="ECO:0007669"/>
    <property type="project" value="InterPro"/>
</dbReference>
<dbReference type="EMBL" id="CP047656">
    <property type="protein sequence ID" value="QHJ12218.1"/>
    <property type="molecule type" value="Genomic_DNA"/>
</dbReference>
<evidence type="ECO:0000256" key="8">
    <source>
        <dbReference type="ARBA" id="ARBA00022989"/>
    </source>
</evidence>
<dbReference type="InterPro" id="IPR007812">
    <property type="entry name" value="T2SS_protein-GspL"/>
</dbReference>
<evidence type="ECO:0000256" key="5">
    <source>
        <dbReference type="ARBA" id="ARBA00022519"/>
    </source>
</evidence>
<evidence type="ECO:0000313" key="13">
    <source>
        <dbReference type="EMBL" id="QHJ12218.1"/>
    </source>
</evidence>
<feature type="domain" description="GspL cytoplasmic actin-ATPase-like" evidence="11">
    <location>
        <begin position="4"/>
        <end position="237"/>
    </location>
</feature>
<dbReference type="Gene3D" id="3.30.420.370">
    <property type="match status" value="1"/>
</dbReference>
<keyword evidence="6" id="KW-0812">Transmembrane</keyword>
<dbReference type="GO" id="GO:0015627">
    <property type="term" value="C:type II protein secretion system complex"/>
    <property type="evidence" value="ECO:0007669"/>
    <property type="project" value="InterPro"/>
</dbReference>
<dbReference type="NCBIfam" id="TIGR01709">
    <property type="entry name" value="typeII_sec_gspL"/>
    <property type="match status" value="1"/>
</dbReference>
<organism evidence="13 14">
    <name type="scientific">Paraglaciecola mesophila</name>
    <dbReference type="NCBI Taxonomy" id="197222"/>
    <lineage>
        <taxon>Bacteria</taxon>
        <taxon>Pseudomonadati</taxon>
        <taxon>Pseudomonadota</taxon>
        <taxon>Gammaproteobacteria</taxon>
        <taxon>Alteromonadales</taxon>
        <taxon>Alteromonadaceae</taxon>
        <taxon>Paraglaciecola</taxon>
    </lineage>
</organism>
<keyword evidence="3 10" id="KW-0813">Transport</keyword>
<dbReference type="SUPFAM" id="SSF53067">
    <property type="entry name" value="Actin-like ATPase domain"/>
    <property type="match status" value="2"/>
</dbReference>
<comment type="subcellular location">
    <subcellularLocation>
        <location evidence="1">Cell inner membrane</location>
        <topology evidence="1">Single-pass membrane protein</topology>
    </subcellularLocation>
</comment>
<evidence type="ECO:0000256" key="2">
    <source>
        <dbReference type="ARBA" id="ARBA00005318"/>
    </source>
</evidence>
<keyword evidence="7 10" id="KW-0653">Protein transport</keyword>
<comment type="similarity">
    <text evidence="2 10">Belongs to the GSP L family.</text>
</comment>
<dbReference type="Gene3D" id="3.30.420.380">
    <property type="match status" value="1"/>
</dbReference>
<dbReference type="PIRSF" id="PIRSF015761">
    <property type="entry name" value="Protein_L"/>
    <property type="match status" value="1"/>
</dbReference>
<evidence type="ECO:0000259" key="12">
    <source>
        <dbReference type="Pfam" id="PF12693"/>
    </source>
</evidence>
<protein>
    <recommendedName>
        <fullName evidence="10">Type II secretion system protein L</fullName>
        <shortName evidence="10">T2SS protein L</shortName>
    </recommendedName>
</protein>
<dbReference type="Proteomes" id="UP000464524">
    <property type="component" value="Chromosome"/>
</dbReference>
<evidence type="ECO:0000256" key="10">
    <source>
        <dbReference type="PIRNR" id="PIRNR015761"/>
    </source>
</evidence>
<keyword evidence="9" id="KW-0472">Membrane</keyword>
<proteinExistence type="inferred from homology"/>
<sequence>MEQLIVRLGSNENDAIHWIVCSPNEDDVIASGELAGVEDLSSLKDRAGQRPIVALVPTSDVLLKWVTLPSKAGRKALTAIPFMLEDEISSDIASQFFALGGRKDNQQAVAVIGRARLQAWQKQLADAGLYCERIVPDILAVPEPISGWSVLELGEQLLIRQDQWAGIQGEKNWLVQAVNHHAKQLPEPLLLDNYSSLSEQELSNVLLQEQRVDMPMKILARGLQASQFNLLQGEFKSRKKQGGEFRKWRLAAVLAIVALCTTLIDKVALQQQLSHEKAQLSAQVKSEFKRAFPNAGAYRDVRATMRSKMAALEQGSGGSSMLVMMSQLSEAFAKSQVKPSSVKFDSARRELRMQAMAANFESLEQFKRLAEAQGFEVEQGAINNRNDLVFGSLLVRS</sequence>
<dbReference type="Pfam" id="PF05134">
    <property type="entry name" value="T2SSL"/>
    <property type="match status" value="1"/>
</dbReference>
<keyword evidence="8" id="KW-1133">Transmembrane helix</keyword>
<dbReference type="InterPro" id="IPR025691">
    <property type="entry name" value="GspL_pp_dom"/>
</dbReference>
<evidence type="ECO:0000256" key="9">
    <source>
        <dbReference type="ARBA" id="ARBA00023136"/>
    </source>
</evidence>
<evidence type="ECO:0000256" key="1">
    <source>
        <dbReference type="ARBA" id="ARBA00004377"/>
    </source>
</evidence>
<keyword evidence="4" id="KW-1003">Cell membrane</keyword>
<dbReference type="KEGG" id="pmes:FX988_02469"/>
<dbReference type="Pfam" id="PF12693">
    <property type="entry name" value="GspL_C"/>
    <property type="match status" value="1"/>
</dbReference>
<keyword evidence="5" id="KW-0997">Cell inner membrane</keyword>
<evidence type="ECO:0000256" key="3">
    <source>
        <dbReference type="ARBA" id="ARBA00022448"/>
    </source>
</evidence>
<evidence type="ECO:0000256" key="6">
    <source>
        <dbReference type="ARBA" id="ARBA00022692"/>
    </source>
</evidence>
<reference evidence="13 14" key="1">
    <citation type="submission" date="2019-12" db="EMBL/GenBank/DDBJ databases">
        <title>Genome sequencing and assembly of endphytes of Porphyra tenera.</title>
        <authorList>
            <person name="Park J.M."/>
            <person name="Shin R."/>
            <person name="Jo S.H."/>
        </authorList>
    </citation>
    <scope>NUCLEOTIDE SEQUENCE [LARGE SCALE GENOMIC DNA]</scope>
    <source>
        <strain evidence="13 14">GPM4</strain>
    </source>
</reference>
<name>A0A857JLN2_9ALTE</name>
<comment type="function">
    <text evidence="10">Inner membrane component of the type II secretion system required for the energy-dependent secretion of extracellular factors such as proteases and toxins from the periplasm.</text>
</comment>
<dbReference type="OrthoDB" id="7011844at2"/>
<dbReference type="InterPro" id="IPR043129">
    <property type="entry name" value="ATPase_NBD"/>
</dbReference>
<evidence type="ECO:0000259" key="11">
    <source>
        <dbReference type="Pfam" id="PF05134"/>
    </source>
</evidence>
<dbReference type="InterPro" id="IPR024230">
    <property type="entry name" value="GspL_cyto_dom"/>
</dbReference>
<evidence type="ECO:0000313" key="14">
    <source>
        <dbReference type="Proteomes" id="UP000464524"/>
    </source>
</evidence>
<evidence type="ECO:0000256" key="4">
    <source>
        <dbReference type="ARBA" id="ARBA00022475"/>
    </source>
</evidence>
<feature type="domain" description="GspL periplasmic" evidence="12">
    <location>
        <begin position="246"/>
        <end position="397"/>
    </location>
</feature>
<dbReference type="Gene3D" id="3.30.1360.100">
    <property type="entry name" value="General secretion pathway protein M, EpsM"/>
    <property type="match status" value="1"/>
</dbReference>
<accession>A0A857JLN2</accession>
<dbReference type="GO" id="GO:0015628">
    <property type="term" value="P:protein secretion by the type II secretion system"/>
    <property type="evidence" value="ECO:0007669"/>
    <property type="project" value="InterPro"/>
</dbReference>
<evidence type="ECO:0000256" key="7">
    <source>
        <dbReference type="ARBA" id="ARBA00022927"/>
    </source>
</evidence>
<dbReference type="AlphaFoldDB" id="A0A857JLN2"/>